<sequence>MARLRARRLRVSGAAGFVFPFPGFAGADVVFVFTVFTVFTGVLAIHSTLAPLADRYGPQYPTPGRRARAVHRVHPAPSAAYILLRDPEPSRTEHTTRGLGRPTDRPRKGRR</sequence>
<protein>
    <recommendedName>
        <fullName evidence="4">MFS transporter</fullName>
    </recommendedName>
</protein>
<feature type="compositionally biased region" description="Basic and acidic residues" evidence="1">
    <location>
        <begin position="85"/>
        <end position="111"/>
    </location>
</feature>
<reference evidence="3" key="1">
    <citation type="journal article" date="2019" name="Int. J. Syst. Evol. Microbiol.">
        <title>The Global Catalogue of Microorganisms (GCM) 10K type strain sequencing project: providing services to taxonomists for standard genome sequencing and annotation.</title>
        <authorList>
            <consortium name="The Broad Institute Genomics Platform"/>
            <consortium name="The Broad Institute Genome Sequencing Center for Infectious Disease"/>
            <person name="Wu L."/>
            <person name="Ma J."/>
        </authorList>
    </citation>
    <scope>NUCLEOTIDE SEQUENCE [LARGE SCALE GENOMIC DNA]</scope>
    <source>
        <strain evidence="3">CGMCC 4.7349</strain>
    </source>
</reference>
<evidence type="ECO:0000313" key="2">
    <source>
        <dbReference type="EMBL" id="GGO39632.1"/>
    </source>
</evidence>
<feature type="region of interest" description="Disordered" evidence="1">
    <location>
        <begin position="84"/>
        <end position="111"/>
    </location>
</feature>
<dbReference type="EMBL" id="BMNG01000003">
    <property type="protein sequence ID" value="GGO39632.1"/>
    <property type="molecule type" value="Genomic_DNA"/>
</dbReference>
<evidence type="ECO:0000256" key="1">
    <source>
        <dbReference type="SAM" id="MobiDB-lite"/>
    </source>
</evidence>
<evidence type="ECO:0000313" key="3">
    <source>
        <dbReference type="Proteomes" id="UP000656881"/>
    </source>
</evidence>
<comment type="caution">
    <text evidence="2">The sequence shown here is derived from an EMBL/GenBank/DDBJ whole genome shotgun (WGS) entry which is preliminary data.</text>
</comment>
<dbReference type="Proteomes" id="UP000656881">
    <property type="component" value="Unassembled WGS sequence"/>
</dbReference>
<evidence type="ECO:0008006" key="4">
    <source>
        <dbReference type="Google" id="ProtNLM"/>
    </source>
</evidence>
<proteinExistence type="predicted"/>
<keyword evidence="3" id="KW-1185">Reference proteome</keyword>
<accession>A0ABQ2LLL8</accession>
<gene>
    <name evidence="2" type="ORF">GCM10012286_16570</name>
</gene>
<name>A0ABQ2LLL8_9ACTN</name>
<organism evidence="2 3">
    <name type="scientific">Streptomyces lasiicapitis</name>
    <dbReference type="NCBI Taxonomy" id="1923961"/>
    <lineage>
        <taxon>Bacteria</taxon>
        <taxon>Bacillati</taxon>
        <taxon>Actinomycetota</taxon>
        <taxon>Actinomycetes</taxon>
        <taxon>Kitasatosporales</taxon>
        <taxon>Streptomycetaceae</taxon>
        <taxon>Streptomyces</taxon>
    </lineage>
</organism>